<evidence type="ECO:0000313" key="2">
    <source>
        <dbReference type="Proteomes" id="UP000009138"/>
    </source>
</evidence>
<protein>
    <submittedName>
        <fullName evidence="1">Uncharacterized protein</fullName>
    </submittedName>
</protein>
<name>I1BZF0_RHIO9</name>
<reference evidence="1 2" key="1">
    <citation type="journal article" date="2009" name="PLoS Genet.">
        <title>Genomic analysis of the basal lineage fungus Rhizopus oryzae reveals a whole-genome duplication.</title>
        <authorList>
            <person name="Ma L.-J."/>
            <person name="Ibrahim A.S."/>
            <person name="Skory C."/>
            <person name="Grabherr M.G."/>
            <person name="Burger G."/>
            <person name="Butler M."/>
            <person name="Elias M."/>
            <person name="Idnurm A."/>
            <person name="Lang B.F."/>
            <person name="Sone T."/>
            <person name="Abe A."/>
            <person name="Calvo S.E."/>
            <person name="Corrochano L.M."/>
            <person name="Engels R."/>
            <person name="Fu J."/>
            <person name="Hansberg W."/>
            <person name="Kim J.-M."/>
            <person name="Kodira C.D."/>
            <person name="Koehrsen M.J."/>
            <person name="Liu B."/>
            <person name="Miranda-Saavedra D."/>
            <person name="O'Leary S."/>
            <person name="Ortiz-Castellanos L."/>
            <person name="Poulter R."/>
            <person name="Rodriguez-Romero J."/>
            <person name="Ruiz-Herrera J."/>
            <person name="Shen Y.-Q."/>
            <person name="Zeng Q."/>
            <person name="Galagan J."/>
            <person name="Birren B.W."/>
            <person name="Cuomo C.A."/>
            <person name="Wickes B.L."/>
        </authorList>
    </citation>
    <scope>NUCLEOTIDE SEQUENCE [LARGE SCALE GENOMIC DNA]</scope>
    <source>
        <strain evidence="2">RA 99-880 / ATCC MYA-4621 / FGSC 9543 / NRRL 43880</strain>
    </source>
</reference>
<sequence length="83" mass="9215">MSGSCKYMSKRRSKARIYTFAVITRINLTKQKSSLLACVYNIYGGSERESPKALNAATGKMDQSNNNPTVTLLAVSQQHTRID</sequence>
<accession>I1BZF0</accession>
<dbReference type="InParanoid" id="I1BZF0"/>
<dbReference type="RefSeq" id="XP_067516976.1">
    <property type="nucleotide sequence ID" value="XM_067660875.1"/>
</dbReference>
<gene>
    <name evidence="1" type="ORF">RO3G_06285</name>
</gene>
<evidence type="ECO:0000313" key="1">
    <source>
        <dbReference type="EMBL" id="EIE81580.1"/>
    </source>
</evidence>
<dbReference type="AlphaFoldDB" id="I1BZF0"/>
<dbReference type="GeneID" id="93613256"/>
<dbReference type="Proteomes" id="UP000009138">
    <property type="component" value="Unassembled WGS sequence"/>
</dbReference>
<keyword evidence="2" id="KW-1185">Reference proteome</keyword>
<organism evidence="1 2">
    <name type="scientific">Rhizopus delemar (strain RA 99-880 / ATCC MYA-4621 / FGSC 9543 / NRRL 43880)</name>
    <name type="common">Mucormycosis agent</name>
    <name type="synonym">Rhizopus arrhizus var. delemar</name>
    <dbReference type="NCBI Taxonomy" id="246409"/>
    <lineage>
        <taxon>Eukaryota</taxon>
        <taxon>Fungi</taxon>
        <taxon>Fungi incertae sedis</taxon>
        <taxon>Mucoromycota</taxon>
        <taxon>Mucoromycotina</taxon>
        <taxon>Mucoromycetes</taxon>
        <taxon>Mucorales</taxon>
        <taxon>Mucorineae</taxon>
        <taxon>Rhizopodaceae</taxon>
        <taxon>Rhizopus</taxon>
    </lineage>
</organism>
<dbReference type="EMBL" id="CH476735">
    <property type="protein sequence ID" value="EIE81580.1"/>
    <property type="molecule type" value="Genomic_DNA"/>
</dbReference>
<dbReference type="VEuPathDB" id="FungiDB:RO3G_06285"/>
<proteinExistence type="predicted"/>